<name>A0A1H8CXE0_9SPHI</name>
<dbReference type="Proteomes" id="UP000198942">
    <property type="component" value="Unassembled WGS sequence"/>
</dbReference>
<reference evidence="2" key="1">
    <citation type="submission" date="2016-10" db="EMBL/GenBank/DDBJ databases">
        <authorList>
            <person name="Varghese N."/>
            <person name="Submissions S."/>
        </authorList>
    </citation>
    <scope>NUCLEOTIDE SEQUENCE [LARGE SCALE GENOMIC DNA]</scope>
    <source>
        <strain evidence="2">Gh-48</strain>
    </source>
</reference>
<sequence length="243" mass="28305">MLNINHWEYYTQMPIYKYGPGKQRSSLFWIITGTSSISVKIFQMKNNMKRVLVFVNWMLMVSSSFAQSKTYSTVAIGKIPEGRLTFVKKWAYPWNVIKIKDGRFEDTESGTIIKGKVARLYFTANCETDVQGGYSIRYCYASKNKDTIRLNFADGLPAYANEFNIYITKDRFSFEPKIIYPQLTPNEKLIYRPVSSKLILDDNNYKTIAGYINAVFEEITYSSDKKQTAKKYYFRGYFKAPVK</sequence>
<dbReference type="AlphaFoldDB" id="A0A1H8CXE0"/>
<dbReference type="RefSeq" id="WP_091208955.1">
    <property type="nucleotide sequence ID" value="NZ_FOCL01000002.1"/>
</dbReference>
<evidence type="ECO:0000313" key="2">
    <source>
        <dbReference type="Proteomes" id="UP000198942"/>
    </source>
</evidence>
<evidence type="ECO:0000313" key="1">
    <source>
        <dbReference type="EMBL" id="SEM99675.1"/>
    </source>
</evidence>
<protein>
    <submittedName>
        <fullName evidence="1">Uncharacterized protein</fullName>
    </submittedName>
</protein>
<keyword evidence="2" id="KW-1185">Reference proteome</keyword>
<gene>
    <name evidence="1" type="ORF">SAMN05192574_102118</name>
</gene>
<dbReference type="EMBL" id="FOCL01000002">
    <property type="protein sequence ID" value="SEM99675.1"/>
    <property type="molecule type" value="Genomic_DNA"/>
</dbReference>
<organism evidence="1 2">
    <name type="scientific">Mucilaginibacter gossypiicola</name>
    <dbReference type="NCBI Taxonomy" id="551995"/>
    <lineage>
        <taxon>Bacteria</taxon>
        <taxon>Pseudomonadati</taxon>
        <taxon>Bacteroidota</taxon>
        <taxon>Sphingobacteriia</taxon>
        <taxon>Sphingobacteriales</taxon>
        <taxon>Sphingobacteriaceae</taxon>
        <taxon>Mucilaginibacter</taxon>
    </lineage>
</organism>
<proteinExistence type="predicted"/>
<accession>A0A1H8CXE0</accession>